<dbReference type="AlphaFoldDB" id="A0A2T4UB99"/>
<feature type="region of interest" description="Disordered" evidence="1">
    <location>
        <begin position="1"/>
        <end position="71"/>
    </location>
</feature>
<reference evidence="3 4" key="1">
    <citation type="submission" date="2018-03" db="EMBL/GenBank/DDBJ databases">
        <title>Aquarubrobacter algicola gen. nov., sp. nov., a novel actinobacterium isolated from shallow eutrophic lake during the end of cyanobacterial harmful algal blooms.</title>
        <authorList>
            <person name="Chun S.J."/>
        </authorList>
    </citation>
    <scope>NUCLEOTIDE SEQUENCE [LARGE SCALE GENOMIC DNA]</scope>
    <source>
        <strain evidence="3 4">Seoho-28</strain>
    </source>
</reference>
<keyword evidence="2" id="KW-1133">Transmembrane helix</keyword>
<sequence length="275" mass="30663">MDRDRRGRDRGGRDRLPRRARPRLLRDRLDRGGARRAGPRAADRRRPRDHAPADLRRVSTSAKPADAVLPETASVSWRPRVDERQLRRRGHGWTLSTLGYVIPFTVTGIVLLLVEPLTAPVALMAFAQGWIIPELYAQRGANVVRPKRRAADGPERTALGLLGDLVGHEARELHARTGLVLERGRLGVWLLGEGGALLVRDRGRRVHCYCIRVNHPDLPSADRISHLLLALREDEAGFATVANHSFSGARWRVRRRIPAPMRPALDAAGAIARAH</sequence>
<feature type="compositionally biased region" description="Basic and acidic residues" evidence="1">
    <location>
        <begin position="24"/>
        <end position="33"/>
    </location>
</feature>
<keyword evidence="2" id="KW-0812">Transmembrane</keyword>
<evidence type="ECO:0000256" key="2">
    <source>
        <dbReference type="SAM" id="Phobius"/>
    </source>
</evidence>
<evidence type="ECO:0000313" key="3">
    <source>
        <dbReference type="EMBL" id="PTL54142.1"/>
    </source>
</evidence>
<keyword evidence="2" id="KW-0472">Membrane</keyword>
<dbReference type="Proteomes" id="UP000240739">
    <property type="component" value="Unassembled WGS sequence"/>
</dbReference>
<protein>
    <submittedName>
        <fullName evidence="3">Uncharacterized protein</fullName>
    </submittedName>
</protein>
<organism evidence="3 4">
    <name type="scientific">Paraconexibacter algicola</name>
    <dbReference type="NCBI Taxonomy" id="2133960"/>
    <lineage>
        <taxon>Bacteria</taxon>
        <taxon>Bacillati</taxon>
        <taxon>Actinomycetota</taxon>
        <taxon>Thermoleophilia</taxon>
        <taxon>Solirubrobacterales</taxon>
        <taxon>Paraconexibacteraceae</taxon>
        <taxon>Paraconexibacter</taxon>
    </lineage>
</organism>
<accession>A0A2T4UB99</accession>
<keyword evidence="4" id="KW-1185">Reference proteome</keyword>
<feature type="compositionally biased region" description="Basic and acidic residues" evidence="1">
    <location>
        <begin position="41"/>
        <end position="57"/>
    </location>
</feature>
<feature type="transmembrane region" description="Helical" evidence="2">
    <location>
        <begin position="93"/>
        <end position="113"/>
    </location>
</feature>
<feature type="compositionally biased region" description="Basic and acidic residues" evidence="1">
    <location>
        <begin position="1"/>
        <end position="17"/>
    </location>
</feature>
<gene>
    <name evidence="3" type="ORF">C7Y72_22275</name>
</gene>
<comment type="caution">
    <text evidence="3">The sequence shown here is derived from an EMBL/GenBank/DDBJ whole genome shotgun (WGS) entry which is preliminary data.</text>
</comment>
<name>A0A2T4UB99_9ACTN</name>
<dbReference type="EMBL" id="PYYB01000006">
    <property type="protein sequence ID" value="PTL54142.1"/>
    <property type="molecule type" value="Genomic_DNA"/>
</dbReference>
<evidence type="ECO:0000313" key="4">
    <source>
        <dbReference type="Proteomes" id="UP000240739"/>
    </source>
</evidence>
<evidence type="ECO:0000256" key="1">
    <source>
        <dbReference type="SAM" id="MobiDB-lite"/>
    </source>
</evidence>
<proteinExistence type="predicted"/>